<dbReference type="InterPro" id="IPR008814">
    <property type="entry name" value="Swp1"/>
</dbReference>
<comment type="pathway">
    <text evidence="1">Protein modification; protein glycosylation.</text>
</comment>
<feature type="non-terminal residue" evidence="3">
    <location>
        <position position="269"/>
    </location>
</feature>
<keyword evidence="1" id="KW-0732">Signal</keyword>
<dbReference type="PANTHER" id="PTHR12640">
    <property type="entry name" value="RIBOPHORIN II"/>
    <property type="match status" value="1"/>
</dbReference>
<dbReference type="OrthoDB" id="432292at2759"/>
<proteinExistence type="inferred from homology"/>
<comment type="subcellular location">
    <subcellularLocation>
        <location evidence="1">Endoplasmic reticulum membrane</location>
        <topology evidence="1">Multi-pass membrane protein</topology>
    </subcellularLocation>
</comment>
<dbReference type="Pfam" id="PF05817">
    <property type="entry name" value="Ribophorin_II"/>
    <property type="match status" value="1"/>
</dbReference>
<comment type="subunit">
    <text evidence="1">Component of the oligosaccharyltransferase (OST) complex.</text>
</comment>
<evidence type="ECO:0000313" key="4">
    <source>
        <dbReference type="Proteomes" id="UP000015453"/>
    </source>
</evidence>
<keyword evidence="4" id="KW-1185">Reference proteome</keyword>
<comment type="function">
    <text evidence="1">Subunit of the oligosaccharyl transferase (OST) complex that catalyzes the initial transfer of a defined glycan (Glc(3)Man(9)GlcNAc(2) in eukaryotes) from the lipid carrier dolichol-pyrophosphate to an asparagine residue within an Asn-X-Ser/Thr consensus motif in nascent polypeptide chains, the first step in protein N-glycosylation. N-glycosylation occurs cotranslationally and the complex associates with the Sec61 complex at the channel-forming translocon complex that mediates protein translocation across the endoplasmic reticulum (ER). All subunits are required for a maximal enzyme activity.</text>
</comment>
<dbReference type="UniPathway" id="UPA00378"/>
<dbReference type="AlphaFoldDB" id="S8E153"/>
<evidence type="ECO:0000256" key="1">
    <source>
        <dbReference type="RuleBase" id="RU366029"/>
    </source>
</evidence>
<feature type="domain" description="Ribophorin II N-terminal" evidence="2">
    <location>
        <begin position="28"/>
        <end position="264"/>
    </location>
</feature>
<keyword evidence="1" id="KW-0256">Endoplasmic reticulum</keyword>
<feature type="signal peptide" evidence="1">
    <location>
        <begin position="1"/>
        <end position="21"/>
    </location>
</feature>
<protein>
    <recommendedName>
        <fullName evidence="1">Dolichyl-diphosphooligosaccharide--protein glycosyltransferase subunit 2</fullName>
    </recommendedName>
    <alternativeName>
        <fullName evidence="1">Ribophorin-2</fullName>
    </alternativeName>
</protein>
<dbReference type="InterPro" id="IPR055373">
    <property type="entry name" value="Ribophorin_II_N"/>
</dbReference>
<sequence length="269" mass="28934">MVGKLAFLVLAFFALTTVCQSTIFYPVSESHRSAALELFASSDGPFVNLESTYEALRTFEVLGIEKSADIRFSVCTSVLDTLKSETVNLKDLFHALRANGLLKCEINYEVYGGIQSKFEDSLNSASALLDFYYAIGGLVLLKDHSPELKVNIGDADKIVRSIKALSQSDGRWQLTSNKPESSFDASGIALQAIAGVVSLSTSEINHSLIAAVKTDILKLFDGIEKYDDGAYSFEEKLVDASGHQGPLAASASVVRGITAFAAVSPETLN</sequence>
<dbReference type="Proteomes" id="UP000015453">
    <property type="component" value="Unassembled WGS sequence"/>
</dbReference>
<dbReference type="PANTHER" id="PTHR12640:SF0">
    <property type="entry name" value="DOLICHYL-DIPHOSPHOOLIGOSACCHARIDE--PROTEIN GLYCOSYLTRANSFERASE SUBUNIT 2"/>
    <property type="match status" value="1"/>
</dbReference>
<comment type="caution">
    <text evidence="3">The sequence shown here is derived from an EMBL/GenBank/DDBJ whole genome shotgun (WGS) entry which is preliminary data.</text>
</comment>
<accession>S8E153</accession>
<organism evidence="3 4">
    <name type="scientific">Genlisea aurea</name>
    <dbReference type="NCBI Taxonomy" id="192259"/>
    <lineage>
        <taxon>Eukaryota</taxon>
        <taxon>Viridiplantae</taxon>
        <taxon>Streptophyta</taxon>
        <taxon>Embryophyta</taxon>
        <taxon>Tracheophyta</taxon>
        <taxon>Spermatophyta</taxon>
        <taxon>Magnoliopsida</taxon>
        <taxon>eudicotyledons</taxon>
        <taxon>Gunneridae</taxon>
        <taxon>Pentapetalae</taxon>
        <taxon>asterids</taxon>
        <taxon>lamiids</taxon>
        <taxon>Lamiales</taxon>
        <taxon>Lentibulariaceae</taxon>
        <taxon>Genlisea</taxon>
    </lineage>
</organism>
<evidence type="ECO:0000259" key="2">
    <source>
        <dbReference type="Pfam" id="PF05817"/>
    </source>
</evidence>
<name>S8E153_9LAMI</name>
<dbReference type="GO" id="GO:0006487">
    <property type="term" value="P:protein N-linked glycosylation"/>
    <property type="evidence" value="ECO:0007669"/>
    <property type="project" value="UniProtKB-UniRule"/>
</dbReference>
<dbReference type="GO" id="GO:0008250">
    <property type="term" value="C:oligosaccharyltransferase complex"/>
    <property type="evidence" value="ECO:0007669"/>
    <property type="project" value="UniProtKB-UniRule"/>
</dbReference>
<feature type="chain" id="PRO_5019612087" description="Dolichyl-diphosphooligosaccharide--protein glycosyltransferase subunit 2" evidence="1">
    <location>
        <begin position="22"/>
        <end position="269"/>
    </location>
</feature>
<reference evidence="3 4" key="1">
    <citation type="journal article" date="2013" name="BMC Genomics">
        <title>The miniature genome of a carnivorous plant Genlisea aurea contains a low number of genes and short non-coding sequences.</title>
        <authorList>
            <person name="Leushkin E.V."/>
            <person name="Sutormin R.A."/>
            <person name="Nabieva E.R."/>
            <person name="Penin A.A."/>
            <person name="Kondrashov A.S."/>
            <person name="Logacheva M.D."/>
        </authorList>
    </citation>
    <scope>NUCLEOTIDE SEQUENCE [LARGE SCALE GENOMIC DNA]</scope>
</reference>
<comment type="similarity">
    <text evidence="1">Belongs to the SWP1 family.</text>
</comment>
<evidence type="ECO:0000313" key="3">
    <source>
        <dbReference type="EMBL" id="EPS66012.1"/>
    </source>
</evidence>
<dbReference type="EMBL" id="AUSU01003915">
    <property type="protein sequence ID" value="EPS66012.1"/>
    <property type="molecule type" value="Genomic_DNA"/>
</dbReference>
<gene>
    <name evidence="3" type="ORF">M569_08766</name>
</gene>